<evidence type="ECO:0000256" key="4">
    <source>
        <dbReference type="SAM" id="SignalP"/>
    </source>
</evidence>
<evidence type="ECO:0000259" key="6">
    <source>
        <dbReference type="Pfam" id="PF14905"/>
    </source>
</evidence>
<comment type="subcellular location">
    <subcellularLocation>
        <location evidence="1">Cell outer membrane</location>
    </subcellularLocation>
</comment>
<dbReference type="Gene3D" id="2.170.130.10">
    <property type="entry name" value="TonB-dependent receptor, plug domain"/>
    <property type="match status" value="1"/>
</dbReference>
<dbReference type="Proteomes" id="UP001201449">
    <property type="component" value="Unassembled WGS sequence"/>
</dbReference>
<dbReference type="SUPFAM" id="SSF49464">
    <property type="entry name" value="Carboxypeptidase regulatory domain-like"/>
    <property type="match status" value="1"/>
</dbReference>
<protein>
    <submittedName>
        <fullName evidence="7">TonB-dependent receptor</fullName>
    </submittedName>
</protein>
<dbReference type="Pfam" id="PF07715">
    <property type="entry name" value="Plug"/>
    <property type="match status" value="1"/>
</dbReference>
<evidence type="ECO:0000256" key="2">
    <source>
        <dbReference type="ARBA" id="ARBA00023136"/>
    </source>
</evidence>
<feature type="domain" description="TonB-dependent receptor plug" evidence="5">
    <location>
        <begin position="139"/>
        <end position="218"/>
    </location>
</feature>
<dbReference type="PANTHER" id="PTHR40980:SF3">
    <property type="entry name" value="TONB-DEPENDENT RECEPTOR-LIKE BETA-BARREL DOMAIN-CONTAINING PROTEIN"/>
    <property type="match status" value="1"/>
</dbReference>
<proteinExistence type="predicted"/>
<accession>A0ABS9BVT6</accession>
<dbReference type="InterPro" id="IPR036942">
    <property type="entry name" value="Beta-barrel_TonB_sf"/>
</dbReference>
<feature type="signal peptide" evidence="4">
    <location>
        <begin position="1"/>
        <end position="16"/>
    </location>
</feature>
<name>A0ABS9BVT6_9BACT</name>
<evidence type="ECO:0000256" key="3">
    <source>
        <dbReference type="ARBA" id="ARBA00023237"/>
    </source>
</evidence>
<dbReference type="Gene3D" id="2.60.40.1120">
    <property type="entry name" value="Carboxypeptidase-like, regulatory domain"/>
    <property type="match status" value="1"/>
</dbReference>
<dbReference type="InterPro" id="IPR012910">
    <property type="entry name" value="Plug_dom"/>
</dbReference>
<comment type="caution">
    <text evidence="7">The sequence shown here is derived from an EMBL/GenBank/DDBJ whole genome shotgun (WGS) entry which is preliminary data.</text>
</comment>
<dbReference type="RefSeq" id="WP_234861273.1">
    <property type="nucleotide sequence ID" value="NZ_JAKEVZ010000006.1"/>
</dbReference>
<dbReference type="EMBL" id="JAKEVZ010000006">
    <property type="protein sequence ID" value="MCF1751281.1"/>
    <property type="molecule type" value="Genomic_DNA"/>
</dbReference>
<feature type="domain" description="Outer membrane protein beta-barrel" evidence="6">
    <location>
        <begin position="374"/>
        <end position="780"/>
    </location>
</feature>
<dbReference type="PANTHER" id="PTHR40980">
    <property type="entry name" value="PLUG DOMAIN-CONTAINING PROTEIN"/>
    <property type="match status" value="1"/>
</dbReference>
<keyword evidence="4" id="KW-0732">Signal</keyword>
<keyword evidence="2" id="KW-0472">Membrane</keyword>
<gene>
    <name evidence="7" type="ORF">L0U89_09390</name>
</gene>
<feature type="chain" id="PRO_5047017382" evidence="4">
    <location>
        <begin position="17"/>
        <end position="786"/>
    </location>
</feature>
<evidence type="ECO:0000259" key="5">
    <source>
        <dbReference type="Pfam" id="PF07715"/>
    </source>
</evidence>
<dbReference type="Gene3D" id="2.40.170.20">
    <property type="entry name" value="TonB-dependent receptor, beta-barrel domain"/>
    <property type="match status" value="1"/>
</dbReference>
<keyword evidence="8" id="KW-1185">Reference proteome</keyword>
<dbReference type="InterPro" id="IPR041700">
    <property type="entry name" value="OMP_b-brl_3"/>
</dbReference>
<evidence type="ECO:0000313" key="8">
    <source>
        <dbReference type="Proteomes" id="UP001201449"/>
    </source>
</evidence>
<dbReference type="InterPro" id="IPR008969">
    <property type="entry name" value="CarboxyPept-like_regulatory"/>
</dbReference>
<dbReference type="SUPFAM" id="SSF56935">
    <property type="entry name" value="Porins"/>
    <property type="match status" value="1"/>
</dbReference>
<organism evidence="7 8">
    <name type="scientific">Mariniradius sediminis</name>
    <dbReference type="NCBI Taxonomy" id="2909237"/>
    <lineage>
        <taxon>Bacteria</taxon>
        <taxon>Pseudomonadati</taxon>
        <taxon>Bacteroidota</taxon>
        <taxon>Cytophagia</taxon>
        <taxon>Cytophagales</taxon>
        <taxon>Cyclobacteriaceae</taxon>
        <taxon>Mariniradius</taxon>
    </lineage>
</organism>
<reference evidence="7 8" key="1">
    <citation type="submission" date="2022-01" db="EMBL/GenBank/DDBJ databases">
        <title>Mariniradius saccharolyticus sp. nov., isolated from sediment of a river.</title>
        <authorList>
            <person name="Liu H."/>
        </authorList>
    </citation>
    <scope>NUCLEOTIDE SEQUENCE [LARGE SCALE GENOMIC DNA]</scope>
    <source>
        <strain evidence="7 8">RY-2</strain>
    </source>
</reference>
<keyword evidence="7" id="KW-0675">Receptor</keyword>
<keyword evidence="3" id="KW-0998">Cell outer membrane</keyword>
<dbReference type="InterPro" id="IPR037066">
    <property type="entry name" value="Plug_dom_sf"/>
</dbReference>
<dbReference type="Pfam" id="PF13620">
    <property type="entry name" value="CarboxypepD_reg"/>
    <property type="match status" value="1"/>
</dbReference>
<evidence type="ECO:0000313" key="7">
    <source>
        <dbReference type="EMBL" id="MCF1751281.1"/>
    </source>
</evidence>
<dbReference type="Pfam" id="PF14905">
    <property type="entry name" value="OMP_b-brl_3"/>
    <property type="match status" value="1"/>
</dbReference>
<evidence type="ECO:0000256" key="1">
    <source>
        <dbReference type="ARBA" id="ARBA00004442"/>
    </source>
</evidence>
<sequence>MILLALMLCVSGFAFAQQGKVTGRVWDDGSNQPLAFATVAIFKGEGVLVEGTVTDAEGKFAVDLPFGDYYAQVEFMGYEPYKVGEFSLSKEKPVQTLGDIRLQTNTSNLQEVVIEGDKPLMELSLDKRIFNVGEDLANAGRTTADLLTNLPSVSVDTQGNVRLRGSDNVRILVDGKPSGLVSFKGSRGLQQLPASMVERVEVITNPSARYEAEGTAGVINIILKKEHRQGFNGSIEGILGTPTNVGLAANLNYRHRKINWFVNYGIARRKLPREGTLYQEAFGGDTLLISKQYTEGYVNSLDNNVRAGLDYFFNDNNVLTASYLLRRSDAHRITDIRYEDFIGSVDNLDSFTLRRQDEKEKEPNSETLVTYKRSFGEKGHELTTVFTYLDYWENSDQLFTQNTFSPEGILDPEKALVQTSINDEFEKQYLIQVDYEKPIAKEGKFETGLRSSFRNMENDFVVSEQDENGDFNPIPGLENIFLYRENIHAVYGILANKSKKLGYQAGLRGEFTDVKTTLVKTDEQNPREYFNLFPTAHLTYKFSQENALQFSYARRVKRPLYNDLSPFMTFSDARNFFSGNPDLDPEFTDALEMGHIKYFEKGTLFSTVFYRYTTDKIERIRSVDGEGNALIRPENINSENSFGLEFTADYAPHTWWKMDINANFFYATIDGSNIQDSFTATTYSWYARYSSRFNFANGYQVQFRANYQARQKTAQGERKGIFFMDISGSKDVFKRRGTLVLNVIDVLNSRRDRYVVEGEGFYTVGNFLNMRRQINLTLNYRIRQGG</sequence>